<feature type="compositionally biased region" description="Polar residues" evidence="1">
    <location>
        <begin position="182"/>
        <end position="208"/>
    </location>
</feature>
<sequence>MQQYNKGSVSILLDIVTMVQLFYYENRGKNVRKLLSYEGAPFRVNLYPSEDIGSTATCYWVVRLPWWNHSKAQIVEVCGTHYRYATAKLRDQGEGNFVLKGHYKDSDHKHKFRQLIEYVHSSTKKDLSDSKSIAAKSSSLKRASYVPDFKDFRLILSTNVSNEDFQQGYSMTGRLEKGFHSTPYQSTPRHSPLPSTHPSESTTQCSDSMSVTHIAVVKRKGY</sequence>
<keyword evidence="2" id="KW-1133">Transmembrane helix</keyword>
<proteinExistence type="predicted"/>
<dbReference type="AlphaFoldDB" id="A0A7J7JUC4"/>
<reference evidence="3" key="1">
    <citation type="submission" date="2020-06" db="EMBL/GenBank/DDBJ databases">
        <title>Draft genome of Bugula neritina, a colonial animal packing powerful symbionts and potential medicines.</title>
        <authorList>
            <person name="Rayko M."/>
        </authorList>
    </citation>
    <scope>NUCLEOTIDE SEQUENCE [LARGE SCALE GENOMIC DNA]</scope>
    <source>
        <strain evidence="3">Kwan_BN1</strain>
    </source>
</reference>
<keyword evidence="2" id="KW-0812">Transmembrane</keyword>
<evidence type="ECO:0000313" key="4">
    <source>
        <dbReference type="Proteomes" id="UP000593567"/>
    </source>
</evidence>
<dbReference type="OrthoDB" id="9974612at2759"/>
<feature type="region of interest" description="Disordered" evidence="1">
    <location>
        <begin position="176"/>
        <end position="208"/>
    </location>
</feature>
<evidence type="ECO:0000313" key="3">
    <source>
        <dbReference type="EMBL" id="KAF6029251.1"/>
    </source>
</evidence>
<organism evidence="3 4">
    <name type="scientific">Bugula neritina</name>
    <name type="common">Brown bryozoan</name>
    <name type="synonym">Sertularia neritina</name>
    <dbReference type="NCBI Taxonomy" id="10212"/>
    <lineage>
        <taxon>Eukaryota</taxon>
        <taxon>Metazoa</taxon>
        <taxon>Spiralia</taxon>
        <taxon>Lophotrochozoa</taxon>
        <taxon>Bryozoa</taxon>
        <taxon>Gymnolaemata</taxon>
        <taxon>Cheilostomatida</taxon>
        <taxon>Flustrina</taxon>
        <taxon>Buguloidea</taxon>
        <taxon>Bugulidae</taxon>
        <taxon>Bugula</taxon>
    </lineage>
</organism>
<name>A0A7J7JUC4_BUGNE</name>
<keyword evidence="2" id="KW-0472">Membrane</keyword>
<accession>A0A7J7JUC4</accession>
<dbReference type="Proteomes" id="UP000593567">
    <property type="component" value="Unassembled WGS sequence"/>
</dbReference>
<evidence type="ECO:0000256" key="2">
    <source>
        <dbReference type="SAM" id="Phobius"/>
    </source>
</evidence>
<keyword evidence="4" id="KW-1185">Reference proteome</keyword>
<feature type="transmembrane region" description="Helical" evidence="2">
    <location>
        <begin position="6"/>
        <end position="24"/>
    </location>
</feature>
<dbReference type="EMBL" id="VXIV02001838">
    <property type="protein sequence ID" value="KAF6029251.1"/>
    <property type="molecule type" value="Genomic_DNA"/>
</dbReference>
<protein>
    <submittedName>
        <fullName evidence="3">Uncharacterized protein</fullName>
    </submittedName>
</protein>
<comment type="caution">
    <text evidence="3">The sequence shown here is derived from an EMBL/GenBank/DDBJ whole genome shotgun (WGS) entry which is preliminary data.</text>
</comment>
<evidence type="ECO:0000256" key="1">
    <source>
        <dbReference type="SAM" id="MobiDB-lite"/>
    </source>
</evidence>
<gene>
    <name evidence="3" type="ORF">EB796_012434</name>
</gene>